<evidence type="ECO:0000256" key="6">
    <source>
        <dbReference type="ARBA" id="ARBA00023239"/>
    </source>
</evidence>
<dbReference type="GO" id="GO:0005886">
    <property type="term" value="C:plasma membrane"/>
    <property type="evidence" value="ECO:0007669"/>
    <property type="project" value="TreeGrafter"/>
</dbReference>
<feature type="region of interest" description="Disordered" evidence="7">
    <location>
        <begin position="970"/>
        <end position="998"/>
    </location>
</feature>
<dbReference type="Proteomes" id="UP000232323">
    <property type="component" value="Unassembled WGS sequence"/>
</dbReference>
<evidence type="ECO:0000256" key="2">
    <source>
        <dbReference type="ARBA" id="ARBA00022692"/>
    </source>
</evidence>
<dbReference type="GO" id="GO:0004016">
    <property type="term" value="F:adenylate cyclase activity"/>
    <property type="evidence" value="ECO:0007669"/>
    <property type="project" value="TreeGrafter"/>
</dbReference>
<keyword evidence="3" id="KW-0547">Nucleotide-binding</keyword>
<dbReference type="GO" id="GO:0004383">
    <property type="term" value="F:guanylate cyclase activity"/>
    <property type="evidence" value="ECO:0007669"/>
    <property type="project" value="TreeGrafter"/>
</dbReference>
<evidence type="ECO:0000256" key="4">
    <source>
        <dbReference type="ARBA" id="ARBA00022989"/>
    </source>
</evidence>
<evidence type="ECO:0000256" key="7">
    <source>
        <dbReference type="SAM" id="MobiDB-lite"/>
    </source>
</evidence>
<dbReference type="CDD" id="cd07302">
    <property type="entry name" value="CHD"/>
    <property type="match status" value="1"/>
</dbReference>
<dbReference type="GO" id="GO:0001653">
    <property type="term" value="F:peptide receptor activity"/>
    <property type="evidence" value="ECO:0007669"/>
    <property type="project" value="TreeGrafter"/>
</dbReference>
<dbReference type="InterPro" id="IPR029787">
    <property type="entry name" value="Nucleotide_cyclase"/>
</dbReference>
<feature type="region of interest" description="Disordered" evidence="7">
    <location>
        <begin position="886"/>
        <end position="926"/>
    </location>
</feature>
<feature type="compositionally biased region" description="Polar residues" evidence="7">
    <location>
        <begin position="1059"/>
        <end position="1072"/>
    </location>
</feature>
<keyword evidence="4" id="KW-1133">Transmembrane helix</keyword>
<feature type="compositionally biased region" description="Acidic residues" evidence="7">
    <location>
        <begin position="592"/>
        <end position="606"/>
    </location>
</feature>
<reference evidence="9 10" key="1">
    <citation type="submission" date="2017-08" db="EMBL/GenBank/DDBJ databases">
        <title>Acidophilic green algal genome provides insights into adaptation to an acidic environment.</title>
        <authorList>
            <person name="Hirooka S."/>
            <person name="Hirose Y."/>
            <person name="Kanesaki Y."/>
            <person name="Higuchi S."/>
            <person name="Fujiwara T."/>
            <person name="Onuma R."/>
            <person name="Era A."/>
            <person name="Ohbayashi R."/>
            <person name="Uzuka A."/>
            <person name="Nozaki H."/>
            <person name="Yoshikawa H."/>
            <person name="Miyagishima S.Y."/>
        </authorList>
    </citation>
    <scope>NUCLEOTIDE SEQUENCE [LARGE SCALE GENOMIC DNA]</scope>
    <source>
        <strain evidence="9 10">NIES-2499</strain>
    </source>
</reference>
<dbReference type="SMART" id="SM00044">
    <property type="entry name" value="CYCc"/>
    <property type="match status" value="1"/>
</dbReference>
<sequence length="1221" mass="130668">MAFLLSCFRPKGDHEPTQRYGHDESKALLKPIAKTRRPEAPPNLSPSATERYGAMLVDAPCLITAVALDDNSILFQNKLSDLYHEGPGYLDVLFSCQDTAMREDMIRAVRSGGTWKQVMQVPIKVDTLIKASKSHIHNSASAEDQEEQQQAGPHNLHSNLFCKTPQGNANANPGLCDKDFHEPLQPLHPPTTTLLDGGSASSHLNTNSAKGSQWSSSPCGSTRKIGSDRSATQETLNSRNGIRVVRPSTPLQVLQDVKVYAAESKSHNSSSPPASRTISMLNSLRTAVRAESPRVTTAFSVGLEGSDTDACSAMRASKSLEEAGKLVPTMQHSLPSLNALPACTPEICQSATEMAVRISERSILHRCSAIMQRPQNGGAAMPTGSASWRRKSISCEQGHSIPPRLKYCNSSSLDSPRSLTPKGLADSQKLKHPIMGTDVQGEVSNRCGSVPNLEALSSASRSEAGPSQRMSRFLFQALLQDPVMDPYNAVQGDPCCQLGLDMEGLAHSSEVNSVVRSGETVVDGVDGSSAQLERRGSFACSNQRCGFDKYGPQYMSVGMNLSPQMFESVVEEGASTQMEAGAAAAAAAADHDDPDAVDQEEGAEGDSQVCDEEGCAWHEVTAKPFLDPVTGRQAIMIMQNDVTNRVNAESILTGLSEGQLSMLSGIFPRHVIEFLSFNGSNAAPELMGQLARTHNDVTILFMDIVGFTDMSKQVEPSQVMTFLNQLFSMFDQMVDPLGVQKVETAGDCYVAAAGILSYEGGFSVVGQNHDPAESARKVMNFAKAMLEAAKKVVMPHNGQPVNVRVGLHTGPCVTGLVGSKLPKFSIFGDTMNTASRMESTSKPGRIQVSEASWRLLKDSENWTPTGGIEVKGKGLMNTYLWTDTQSTEASDGSMLPRQGGASDGSMLPRQGGASDGSMLPRQGGASSPYLTVPPAHLEEIVAETLPTVTDHLDSGVSSLPQSIPLDCFGVVGGSEGGQEPAQHSTHASSSDHSRTRDGTADVVHLSALYKCLPETLVCHGRQSNTHRSPAVGDAGQRLKGPLSYIGQSSRKSPSEFRRTVSSALLQHAQSQLVEEGPEGGRPPNINCYEHDGASTYQALSQEISSSSKNTKHTVRHQDGVISTPVSATRRKKSSTIVLPAGGHSPCLKGSLVAEDDMQALLTSMVSVDVLNQMRTMEAEGMGLQLMCKHTLAWQKSKGVMRQSKSGMPRNASCPKLVSLQC</sequence>
<feature type="region of interest" description="Disordered" evidence="7">
    <location>
        <begin position="580"/>
        <end position="606"/>
    </location>
</feature>
<dbReference type="EMBL" id="BEGY01000068">
    <property type="protein sequence ID" value="GAX81666.1"/>
    <property type="molecule type" value="Genomic_DNA"/>
</dbReference>
<dbReference type="GO" id="GO:0035556">
    <property type="term" value="P:intracellular signal transduction"/>
    <property type="evidence" value="ECO:0007669"/>
    <property type="project" value="InterPro"/>
</dbReference>
<protein>
    <recommendedName>
        <fullName evidence="8">Guanylate cyclase domain-containing protein</fullName>
    </recommendedName>
</protein>
<dbReference type="Gene3D" id="3.30.70.1230">
    <property type="entry name" value="Nucleotide cyclase"/>
    <property type="match status" value="1"/>
</dbReference>
<dbReference type="AlphaFoldDB" id="A0A250XF57"/>
<organism evidence="9 10">
    <name type="scientific">Chlamydomonas eustigma</name>
    <dbReference type="NCBI Taxonomy" id="1157962"/>
    <lineage>
        <taxon>Eukaryota</taxon>
        <taxon>Viridiplantae</taxon>
        <taxon>Chlorophyta</taxon>
        <taxon>core chlorophytes</taxon>
        <taxon>Chlorophyceae</taxon>
        <taxon>CS clade</taxon>
        <taxon>Chlamydomonadales</taxon>
        <taxon>Chlamydomonadaceae</taxon>
        <taxon>Chlamydomonas</taxon>
    </lineage>
</organism>
<gene>
    <name evidence="9" type="ORF">CEUSTIGMA_g9094.t1</name>
</gene>
<comment type="subcellular location">
    <subcellularLocation>
        <location evidence="1">Membrane</location>
    </subcellularLocation>
</comment>
<comment type="caution">
    <text evidence="9">The sequence shown here is derived from an EMBL/GenBank/DDBJ whole genome shotgun (WGS) entry which is preliminary data.</text>
</comment>
<keyword evidence="10" id="KW-1185">Reference proteome</keyword>
<feature type="compositionally biased region" description="Polar residues" evidence="7">
    <location>
        <begin position="229"/>
        <end position="240"/>
    </location>
</feature>
<evidence type="ECO:0000256" key="5">
    <source>
        <dbReference type="ARBA" id="ARBA00023136"/>
    </source>
</evidence>
<evidence type="ECO:0000313" key="9">
    <source>
        <dbReference type="EMBL" id="GAX81666.1"/>
    </source>
</evidence>
<dbReference type="Pfam" id="PF00211">
    <property type="entry name" value="Guanylate_cyc"/>
    <property type="match status" value="1"/>
</dbReference>
<accession>A0A250XF57</accession>
<dbReference type="PROSITE" id="PS50125">
    <property type="entry name" value="GUANYLATE_CYCLASE_2"/>
    <property type="match status" value="1"/>
</dbReference>
<feature type="compositionally biased region" description="Polar residues" evidence="7">
    <location>
        <begin position="199"/>
        <end position="220"/>
    </location>
</feature>
<dbReference type="PANTHER" id="PTHR11920:SF335">
    <property type="entry name" value="GUANYLATE CYCLASE"/>
    <property type="match status" value="1"/>
</dbReference>
<keyword evidence="6" id="KW-0456">Lyase</keyword>
<evidence type="ECO:0000313" key="10">
    <source>
        <dbReference type="Proteomes" id="UP000232323"/>
    </source>
</evidence>
<keyword evidence="2" id="KW-0812">Transmembrane</keyword>
<dbReference type="SUPFAM" id="SSF55073">
    <property type="entry name" value="Nucleotide cyclase"/>
    <property type="match status" value="1"/>
</dbReference>
<dbReference type="InterPro" id="IPR001054">
    <property type="entry name" value="A/G_cyclase"/>
</dbReference>
<evidence type="ECO:0000259" key="8">
    <source>
        <dbReference type="PROSITE" id="PS50125"/>
    </source>
</evidence>
<dbReference type="GO" id="GO:0000166">
    <property type="term" value="F:nucleotide binding"/>
    <property type="evidence" value="ECO:0007669"/>
    <property type="project" value="UniProtKB-KW"/>
</dbReference>
<keyword evidence="5" id="KW-0472">Membrane</keyword>
<dbReference type="PANTHER" id="PTHR11920">
    <property type="entry name" value="GUANYLYL CYCLASE"/>
    <property type="match status" value="1"/>
</dbReference>
<dbReference type="GO" id="GO:0007168">
    <property type="term" value="P:receptor guanylyl cyclase signaling pathway"/>
    <property type="evidence" value="ECO:0007669"/>
    <property type="project" value="TreeGrafter"/>
</dbReference>
<dbReference type="OrthoDB" id="548029at2759"/>
<feature type="domain" description="Guanylate cyclase" evidence="8">
    <location>
        <begin position="698"/>
        <end position="838"/>
    </location>
</feature>
<feature type="region of interest" description="Disordered" evidence="7">
    <location>
        <begin position="1022"/>
        <end position="1090"/>
    </location>
</feature>
<feature type="region of interest" description="Disordered" evidence="7">
    <location>
        <begin position="135"/>
        <end position="244"/>
    </location>
</feature>
<feature type="compositionally biased region" description="Basic and acidic residues" evidence="7">
    <location>
        <begin position="989"/>
        <end position="998"/>
    </location>
</feature>
<dbReference type="InterPro" id="IPR050401">
    <property type="entry name" value="Cyclic_nucleotide_synthase"/>
</dbReference>
<evidence type="ECO:0000256" key="1">
    <source>
        <dbReference type="ARBA" id="ARBA00004370"/>
    </source>
</evidence>
<name>A0A250XF57_9CHLO</name>
<proteinExistence type="predicted"/>
<evidence type="ECO:0000256" key="3">
    <source>
        <dbReference type="ARBA" id="ARBA00022741"/>
    </source>
</evidence>